<reference evidence="7" key="1">
    <citation type="journal article" date="2004" name="J. Biol. Chem.">
        <title>Discovery of two novel radical S-adenosylmethionine proteins required for the assembly of an active [Fe] hydrogenase.</title>
        <authorList>
            <person name="Posewitz M.C."/>
            <person name="King P.W."/>
            <person name="Smolinski S.L."/>
            <person name="Zhang L."/>
            <person name="Seibert M."/>
            <person name="Ghirardi M.L."/>
        </authorList>
    </citation>
    <scope>NUCLEOTIDE SEQUENCE</scope>
</reference>
<evidence type="ECO:0000256" key="5">
    <source>
        <dbReference type="SAM" id="MobiDB-lite"/>
    </source>
</evidence>
<keyword evidence="1" id="KW-0949">S-adenosyl-L-methionine</keyword>
<evidence type="ECO:0000256" key="2">
    <source>
        <dbReference type="ARBA" id="ARBA00022723"/>
    </source>
</evidence>
<feature type="compositionally biased region" description="Basic and acidic residues" evidence="5">
    <location>
        <begin position="555"/>
        <end position="567"/>
    </location>
</feature>
<evidence type="ECO:0000313" key="7">
    <source>
        <dbReference type="EMBL" id="AAS92601.1"/>
    </source>
</evidence>
<dbReference type="GO" id="GO:0051536">
    <property type="term" value="F:iron-sulfur cluster binding"/>
    <property type="evidence" value="ECO:0007669"/>
    <property type="project" value="UniProtKB-KW"/>
</dbReference>
<evidence type="ECO:0000259" key="6">
    <source>
        <dbReference type="PROSITE" id="PS51918"/>
    </source>
</evidence>
<dbReference type="HOGENOM" id="CLU_276519_0_0_1"/>
<dbReference type="Proteomes" id="UP000006906">
    <property type="component" value="Chromosome 6"/>
</dbReference>
<dbReference type="SMR" id="Q6PSL5"/>
<dbReference type="Gene3D" id="3.40.50.11420">
    <property type="match status" value="1"/>
</dbReference>
<dbReference type="InterPro" id="IPR007197">
    <property type="entry name" value="rSAM"/>
</dbReference>
<dbReference type="SFLD" id="SFLDG01280">
    <property type="entry name" value="HydE/PylB-like"/>
    <property type="match status" value="1"/>
</dbReference>
<dbReference type="GO" id="GO:0005525">
    <property type="term" value="F:GTP binding"/>
    <property type="evidence" value="ECO:0007669"/>
    <property type="project" value="InterPro"/>
</dbReference>
<dbReference type="GO" id="GO:0046872">
    <property type="term" value="F:metal ion binding"/>
    <property type="evidence" value="ECO:0007669"/>
    <property type="project" value="UniProtKB-KW"/>
</dbReference>
<dbReference type="Gene3D" id="3.20.20.70">
    <property type="entry name" value="Aldolase class I"/>
    <property type="match status" value="2"/>
</dbReference>
<dbReference type="SFLD" id="SFLDG01082">
    <property type="entry name" value="B12-binding_domain_containing"/>
    <property type="match status" value="1"/>
</dbReference>
<reference evidence="8 9" key="2">
    <citation type="journal article" date="2007" name="Science">
        <title>The Chlamydomonas genome reveals the evolution of key animal and plant functions.</title>
        <authorList>
            <person name="Merchant S.S."/>
            <person name="Prochnik S.E."/>
            <person name="Vallon O."/>
            <person name="Harris E.H."/>
            <person name="Karpowicz S.J."/>
            <person name="Witman G.B."/>
            <person name="Terry A."/>
            <person name="Salamov A."/>
            <person name="Fritz-Laylin L.K."/>
            <person name="Marechal-Drouard L."/>
            <person name="Marshall W.F."/>
            <person name="Qu L.H."/>
            <person name="Nelson D.R."/>
            <person name="Sanderfoot A.A."/>
            <person name="Spalding M.H."/>
            <person name="Kapitonov V.V."/>
            <person name="Ren Q."/>
            <person name="Ferris P."/>
            <person name="Lindquist E."/>
            <person name="Shapiro H."/>
            <person name="Lucas S.M."/>
            <person name="Grimwood J."/>
            <person name="Schmutz J."/>
            <person name="Cardol P."/>
            <person name="Cerutti H."/>
            <person name="Chanfreau G."/>
            <person name="Chen C.L."/>
            <person name="Cognat V."/>
            <person name="Croft M.T."/>
            <person name="Dent R."/>
            <person name="Dutcher S."/>
            <person name="Fernandez E."/>
            <person name="Fukuzawa H."/>
            <person name="Gonzalez-Ballester D."/>
            <person name="Gonzalez-Halphen D."/>
            <person name="Hallmann A."/>
            <person name="Hanikenne M."/>
            <person name="Hippler M."/>
            <person name="Inwood W."/>
            <person name="Jabbari K."/>
            <person name="Kalanon M."/>
            <person name="Kuras R."/>
            <person name="Lefebvre P.A."/>
            <person name="Lemaire S.D."/>
            <person name="Lobanov A.V."/>
            <person name="Lohr M."/>
            <person name="Manuell A."/>
            <person name="Meier I."/>
            <person name="Mets L."/>
            <person name="Mittag M."/>
            <person name="Mittelmeier T."/>
            <person name="Moroney J.V."/>
            <person name="Moseley J."/>
            <person name="Napoli C."/>
            <person name="Nedelcu A.M."/>
            <person name="Niyogi K."/>
            <person name="Novoselov S.V."/>
            <person name="Paulsen I.T."/>
            <person name="Pazour G."/>
            <person name="Purton S."/>
            <person name="Ral J.P."/>
            <person name="Riano-Pachon D.M."/>
            <person name="Riekhof W."/>
            <person name="Rymarquis L."/>
            <person name="Schroda M."/>
            <person name="Stern D."/>
            <person name="Umen J."/>
            <person name="Willows R."/>
            <person name="Wilson N."/>
            <person name="Zimmer S.L."/>
            <person name="Allmer J."/>
            <person name="Balk J."/>
            <person name="Bisova K."/>
            <person name="Chen C.J."/>
            <person name="Elias M."/>
            <person name="Gendler K."/>
            <person name="Hauser C."/>
            <person name="Lamb M.R."/>
            <person name="Ledford H."/>
            <person name="Long J.C."/>
            <person name="Minagawa J."/>
            <person name="Page M.D."/>
            <person name="Pan J."/>
            <person name="Pootakham W."/>
            <person name="Roje S."/>
            <person name="Rose A."/>
            <person name="Stahlberg E."/>
            <person name="Terauchi A.M."/>
            <person name="Yang P."/>
            <person name="Ball S."/>
            <person name="Bowler C."/>
            <person name="Dieckmann C.L."/>
            <person name="Gladyshev V.N."/>
            <person name="Green P."/>
            <person name="Jorgensen R."/>
            <person name="Mayfield S."/>
            <person name="Mueller-Roeber B."/>
            <person name="Rajamani S."/>
            <person name="Sayre R.T."/>
            <person name="Brokstein P."/>
            <person name="Dubchak I."/>
            <person name="Goodstein D."/>
            <person name="Hornick L."/>
            <person name="Huang Y.W."/>
            <person name="Jhaveri J."/>
            <person name="Luo Y."/>
            <person name="Martinez D."/>
            <person name="Ngau W.C."/>
            <person name="Otillar B."/>
            <person name="Poliakov A."/>
            <person name="Porter A."/>
            <person name="Szajkowski L."/>
            <person name="Werner G."/>
            <person name="Zhou K."/>
            <person name="Grigoriev I.V."/>
            <person name="Rokhsar D.S."/>
            <person name="Grossman A.R."/>
        </authorList>
    </citation>
    <scope>NUCLEOTIDE SEQUENCE [LARGE SCALE GENOMIC DNA]</scope>
    <source>
        <strain evidence="9">CC-503</strain>
        <strain evidence="8">CC-503 cw92 mt+</strain>
    </source>
</reference>
<dbReference type="STRING" id="3055.Q6PSL5"/>
<dbReference type="SUPFAM" id="SSF52540">
    <property type="entry name" value="P-loop containing nucleoside triphosphate hydrolases"/>
    <property type="match status" value="1"/>
</dbReference>
<dbReference type="Pfam" id="PF18128">
    <property type="entry name" value="HydF_dimer"/>
    <property type="match status" value="1"/>
</dbReference>
<dbReference type="SFLD" id="SFLDG01060">
    <property type="entry name" value="BATS_domain_containing"/>
    <property type="match status" value="1"/>
</dbReference>
<dbReference type="BioCyc" id="MetaCyc:MONOMER-17780"/>
<dbReference type="AlphaFoldDB" id="Q6PSL5"/>
<dbReference type="PANTHER" id="PTHR43726">
    <property type="entry name" value="3-METHYLORNITHINE SYNTHASE"/>
    <property type="match status" value="1"/>
</dbReference>
<feature type="region of interest" description="Disordered" evidence="5">
    <location>
        <begin position="1"/>
        <end position="30"/>
    </location>
</feature>
<sequence length="1151" mass="121934">MAHSLSAHSRQAGDRKLGAGAASSRPSCPSRRIVRVAAHASASKATPDVPVDDLPPAHARAAVAAANRRARAMASAEAAAETLGDFLGLGKGGLSPGATANLDREQVLGVLEAVWRRGDLNLERALYSHANAVTNKYCGGGVYYRGLVEFSNICQNDCSYCGIRNNQKEVWRYTMPVEEVVEVAKWALENGIRNIMLQGGELKTEQRLAYLEACVRAIREETTQLDLEMRARAASTTTAEAAASAQADAEAKRGEPELGVVVSLSVGELPMEQYERLFRAGARRYLIRIETSNPDLYAALHPEPMSWHARVECLRNLKKAGYMLGTGVMVGLPGQTLHDLAGDVMFFRDIKADMIGMGPFITQPGTPATDKWTALYPNANKNSHMKSMFDLTTAMNALVRITMGNVNISATTALQAIIPTGREIALERGANVVMPILTPTQYRESYQLYEGKPCITDTAVQCRRCLDMRLHSVGKTSAAGVWGDPASFLHPIVGVPVPHDLSSPALAAAASADFHEVGAGPWNPIRLERLVEVPDRYPDPDNHGRKKAGAGKGGKAHDSHDDGDHDDHHHHHGAAPAGAAAGKGTGAAAIGGGAGASRQRVAGAAAASARLCAGARRAGRVVASPLRPAAACRGVAVKAAAAAAGEDAGAGTSGVGSNIVTSPGIASTTAHGVPRINIGVFGVMNAGKSTLVNALAQQEACIVDSTPGTTADVKTVLLELHALGPAKLLDTAGLDEVGGLGDKKRRKALNTLKECDVAVLVVDTDTAAAAIKSGRLAEALEWESKVMEQAHKYNVSPVLLLNVKSRGLPEAQAASMLEAVAGMLDPSKQIPRMSLDLASTPLHERSTITSAFVKEGAVRSSRYGAPLPGCLPRWSLGRNARLLMVIPMDAETPGGRLLRPQAQVMEEAIRHWATVLSVRLDLDAARGKLGPEACEMERQRFDGVIAMMERNDGPTLVVTDSQAIDVVHPWTLDRSSGRPLVPITTFSIAMAYQQNGGRLDPFVEGLEALETLQDGDRVLISEACNHNRITSACNDIGMVQIPNKLEAALGGKKLQIEHAFGREFPELESGGMDGLKLAIHCGGCMIDAQKMQQRMKDLHEAGVPVTNYGVFFSWAAWPDALRRALEPWGVEPPVGTPATPAAAPATAASGV</sequence>
<dbReference type="EMBL" id="AY582739">
    <property type="protein sequence ID" value="AAS92601.1"/>
    <property type="molecule type" value="mRNA"/>
</dbReference>
<dbReference type="InterPro" id="IPR006638">
    <property type="entry name" value="Elp3/MiaA/NifB-like_rSAM"/>
</dbReference>
<gene>
    <name evidence="7" type="primary">HydEF</name>
    <name evidence="8" type="ORF">CHLRE_06g296750v5</name>
</gene>
<keyword evidence="9" id="KW-1185">Reference proteome</keyword>
<dbReference type="PANTHER" id="PTHR43726:SF1">
    <property type="entry name" value="BIOTIN SYNTHASE"/>
    <property type="match status" value="1"/>
</dbReference>
<organism evidence="7">
    <name type="scientific">Chlamydomonas reinhardtii</name>
    <name type="common">Chlamydomonas smithii</name>
    <dbReference type="NCBI Taxonomy" id="3055"/>
    <lineage>
        <taxon>Eukaryota</taxon>
        <taxon>Viridiplantae</taxon>
        <taxon>Chlorophyta</taxon>
        <taxon>core chlorophytes</taxon>
        <taxon>Chlorophyceae</taxon>
        <taxon>CS clade</taxon>
        <taxon>Chlamydomonadales</taxon>
        <taxon>Chlamydomonadaceae</taxon>
        <taxon>Chlamydomonas</taxon>
    </lineage>
</organism>
<dbReference type="PRINTS" id="PR00326">
    <property type="entry name" value="GTP1OBG"/>
</dbReference>
<evidence type="ECO:0000256" key="3">
    <source>
        <dbReference type="ARBA" id="ARBA00023004"/>
    </source>
</evidence>
<feature type="region of interest" description="Disordered" evidence="5">
    <location>
        <begin position="534"/>
        <end position="593"/>
    </location>
</feature>
<reference evidence="8" key="3">
    <citation type="submission" date="2017-07" db="EMBL/GenBank/DDBJ databases">
        <title>WGS assembly of Chlamydomonas reinhardtii.</title>
        <authorList>
            <consortium name="Chlamydomonas Annotation Team"/>
            <consortium name="JGI Annotation Team"/>
            <person name="Merchant S.S."/>
            <person name="Prochnik S.E."/>
            <person name="Vallon O."/>
            <person name="Harris E.H."/>
            <person name="Karpowicz S.J."/>
            <person name="Witman G.B."/>
            <person name="Terry A."/>
            <person name="Salamov A."/>
            <person name="Fritz-Laylin L.K."/>
            <person name="Marechal-Drouard L."/>
            <person name="Marshall W.F."/>
            <person name="Qu L.H."/>
            <person name="Nelson D.R."/>
            <person name="Sanderfoot A.A."/>
            <person name="Spalding M.H."/>
            <person name="Kapitonov V.V."/>
            <person name="Ren Q."/>
            <person name="Ferris P."/>
            <person name="Lindquist E."/>
            <person name="Shapiro H."/>
            <person name="Lucas S.M."/>
            <person name="Grimwood J."/>
            <person name="Schmutz J."/>
            <person name="Grigoriev I.V."/>
            <person name="Rokhsar D.S."/>
        </authorList>
    </citation>
    <scope>NUCLEOTIDE SEQUENCE</scope>
    <source>
        <strain evidence="8">CC-503 cw92 mt+</strain>
    </source>
</reference>
<evidence type="ECO:0000256" key="4">
    <source>
        <dbReference type="ARBA" id="ARBA00023014"/>
    </source>
</evidence>
<dbReference type="PaxDb" id="3055-EDP05198"/>
<feature type="compositionally biased region" description="Basic and acidic residues" evidence="5">
    <location>
        <begin position="534"/>
        <end position="543"/>
    </location>
</feature>
<dbReference type="InterPro" id="IPR058240">
    <property type="entry name" value="rSAM_sf"/>
</dbReference>
<evidence type="ECO:0000313" key="8">
    <source>
        <dbReference type="EMBL" id="PNW82842.1"/>
    </source>
</evidence>
<evidence type="ECO:0000313" key="9">
    <source>
        <dbReference type="Proteomes" id="UP000006906"/>
    </source>
</evidence>
<proteinExistence type="evidence at transcript level"/>
<dbReference type="GO" id="GO:0016740">
    <property type="term" value="F:transferase activity"/>
    <property type="evidence" value="ECO:0000318"/>
    <property type="project" value="GO_Central"/>
</dbReference>
<dbReference type="InterPro" id="IPR034422">
    <property type="entry name" value="HydE/PylB-like"/>
</dbReference>
<accession>Q6PSL5</accession>
<dbReference type="SUPFAM" id="SSF102114">
    <property type="entry name" value="Radical SAM enzymes"/>
    <property type="match status" value="1"/>
</dbReference>
<keyword evidence="3" id="KW-0408">Iron</keyword>
<dbReference type="OrthoDB" id="188276at2759"/>
<feature type="compositionally biased region" description="Gly residues" evidence="5">
    <location>
        <begin position="581"/>
        <end position="593"/>
    </location>
</feature>
<dbReference type="InterPro" id="IPR005225">
    <property type="entry name" value="Small_GTP-bd"/>
</dbReference>
<dbReference type="PROSITE" id="PS51918">
    <property type="entry name" value="RADICAL_SAM"/>
    <property type="match status" value="1"/>
</dbReference>
<dbReference type="InterPro" id="IPR040644">
    <property type="entry name" value="HydF_tetramer"/>
</dbReference>
<dbReference type="Gene3D" id="3.40.50.11410">
    <property type="match status" value="1"/>
</dbReference>
<name>Q6PSL5_CHLRE</name>
<dbReference type="Gramene" id="PNW82842">
    <property type="protein sequence ID" value="PNW82842"/>
    <property type="gene ID" value="CHLRE_06g296750v5"/>
</dbReference>
<dbReference type="InterPro" id="IPR006073">
    <property type="entry name" value="GTP-bd"/>
</dbReference>
<keyword evidence="2" id="KW-0479">Metal-binding</keyword>
<dbReference type="Pfam" id="PF01926">
    <property type="entry name" value="MMR_HSR1"/>
    <property type="match status" value="1"/>
</dbReference>
<dbReference type="InterPro" id="IPR013785">
    <property type="entry name" value="Aldolase_TIM"/>
</dbReference>
<keyword evidence="4" id="KW-0411">Iron-sulfur</keyword>
<protein>
    <submittedName>
        <fullName evidence="7">Fe-hydrogenase assembly protein</fullName>
    </submittedName>
</protein>
<dbReference type="Pfam" id="PF04055">
    <property type="entry name" value="Radical_SAM"/>
    <property type="match status" value="1"/>
</dbReference>
<evidence type="ECO:0000256" key="1">
    <source>
        <dbReference type="ARBA" id="ARBA00022691"/>
    </source>
</evidence>
<feature type="domain" description="Radical SAM core" evidence="6">
    <location>
        <begin position="140"/>
        <end position="405"/>
    </location>
</feature>
<dbReference type="SMART" id="SM00729">
    <property type="entry name" value="Elp3"/>
    <property type="match status" value="1"/>
</dbReference>
<dbReference type="CDD" id="cd01335">
    <property type="entry name" value="Radical_SAM"/>
    <property type="match status" value="1"/>
</dbReference>
<dbReference type="OMA" id="RRALEPW"/>
<dbReference type="SFLD" id="SFLDS00029">
    <property type="entry name" value="Radical_SAM"/>
    <property type="match status" value="1"/>
</dbReference>
<dbReference type="eggNOG" id="ENOG502RA0G">
    <property type="taxonomic scope" value="Eukaryota"/>
</dbReference>
<dbReference type="InterPro" id="IPR027417">
    <property type="entry name" value="P-loop_NTPase"/>
</dbReference>
<dbReference type="Pfam" id="PF18133">
    <property type="entry name" value="HydF_tetramer"/>
    <property type="match status" value="1"/>
</dbReference>
<dbReference type="BioCyc" id="CHLAMY:MONOMER-17780"/>
<dbReference type="NCBIfam" id="TIGR00231">
    <property type="entry name" value="small_GTP"/>
    <property type="match status" value="1"/>
</dbReference>
<dbReference type="Gene3D" id="3.40.50.300">
    <property type="entry name" value="P-loop containing nucleotide triphosphate hydrolases"/>
    <property type="match status" value="1"/>
</dbReference>
<dbReference type="InterPro" id="IPR041606">
    <property type="entry name" value="HydF_dimer"/>
</dbReference>
<dbReference type="EMBL" id="CM008967">
    <property type="protein sequence ID" value="PNW82842.1"/>
    <property type="molecule type" value="Genomic_DNA"/>
</dbReference>